<dbReference type="InterPro" id="IPR012340">
    <property type="entry name" value="NA-bd_OB-fold"/>
</dbReference>
<dbReference type="GO" id="GO:0005886">
    <property type="term" value="C:plasma membrane"/>
    <property type="evidence" value="ECO:0007669"/>
    <property type="project" value="TreeGrafter"/>
</dbReference>
<dbReference type="Gene3D" id="2.40.50.140">
    <property type="entry name" value="Nucleic acid-binding proteins"/>
    <property type="match status" value="1"/>
</dbReference>
<sequence>MENVYFWLGLFVIFIIIEIATYNLVTIWFAFSALIVSLISMLFKNTTLELFIFSALVAIFLIYTRPILNKYFIQEKFNSDFKGNKISIVDIENDEYIVKFKGSKWTAISDEKFKVGDVVTIEGFVGNKILIKK</sequence>
<organism evidence="7 8">
    <name type="scientific">Streptobacillus moniliformis (strain ATCC 14647 / DSM 12112 / NCTC 10651 / 9901)</name>
    <dbReference type="NCBI Taxonomy" id="519441"/>
    <lineage>
        <taxon>Bacteria</taxon>
        <taxon>Fusobacteriati</taxon>
        <taxon>Fusobacteriota</taxon>
        <taxon>Fusobacteriia</taxon>
        <taxon>Fusobacteriales</taxon>
        <taxon>Leptotrichiaceae</taxon>
        <taxon>Streptobacillus</taxon>
    </lineage>
</organism>
<dbReference type="eggNOG" id="COG1585">
    <property type="taxonomic scope" value="Bacteria"/>
</dbReference>
<evidence type="ECO:0000256" key="4">
    <source>
        <dbReference type="ARBA" id="ARBA00023136"/>
    </source>
</evidence>
<feature type="domain" description="NfeD-like C-terminal" evidence="6">
    <location>
        <begin position="90"/>
        <end position="133"/>
    </location>
</feature>
<dbReference type="KEGG" id="smf:Smon_1227"/>
<evidence type="ECO:0000313" key="8">
    <source>
        <dbReference type="Proteomes" id="UP000002072"/>
    </source>
</evidence>
<feature type="transmembrane region" description="Helical" evidence="5">
    <location>
        <begin position="6"/>
        <end position="36"/>
    </location>
</feature>
<comment type="subcellular location">
    <subcellularLocation>
        <location evidence="1">Membrane</location>
        <topology evidence="1">Multi-pass membrane protein</topology>
    </subcellularLocation>
</comment>
<dbReference type="STRING" id="519441.Smon_1227"/>
<gene>
    <name evidence="7" type="ordered locus">Smon_1227</name>
</gene>
<evidence type="ECO:0000259" key="6">
    <source>
        <dbReference type="Pfam" id="PF01957"/>
    </source>
</evidence>
<dbReference type="Pfam" id="PF01957">
    <property type="entry name" value="NfeD"/>
    <property type="match status" value="1"/>
</dbReference>
<protein>
    <recommendedName>
        <fullName evidence="6">NfeD-like C-terminal domain-containing protein</fullName>
    </recommendedName>
</protein>
<keyword evidence="3 5" id="KW-1133">Transmembrane helix</keyword>
<evidence type="ECO:0000256" key="3">
    <source>
        <dbReference type="ARBA" id="ARBA00022989"/>
    </source>
</evidence>
<dbReference type="AlphaFoldDB" id="D1AVC1"/>
<feature type="transmembrane region" description="Helical" evidence="5">
    <location>
        <begin position="48"/>
        <end position="68"/>
    </location>
</feature>
<evidence type="ECO:0000256" key="5">
    <source>
        <dbReference type="SAM" id="Phobius"/>
    </source>
</evidence>
<dbReference type="RefSeq" id="WP_012859228.1">
    <property type="nucleotide sequence ID" value="NC_013515.1"/>
</dbReference>
<dbReference type="GeneID" id="29673018"/>
<keyword evidence="2 5" id="KW-0812">Transmembrane</keyword>
<name>D1AVC1_STRM9</name>
<accession>D1AVC1</accession>
<proteinExistence type="predicted"/>
<dbReference type="OrthoDB" id="95615at2"/>
<dbReference type="SUPFAM" id="SSF141322">
    <property type="entry name" value="NfeD domain-like"/>
    <property type="match status" value="1"/>
</dbReference>
<dbReference type="Proteomes" id="UP000002072">
    <property type="component" value="Chromosome"/>
</dbReference>
<evidence type="ECO:0000313" key="7">
    <source>
        <dbReference type="EMBL" id="ACZ01681.1"/>
    </source>
</evidence>
<keyword evidence="4 5" id="KW-0472">Membrane</keyword>
<reference evidence="7 8" key="1">
    <citation type="journal article" date="2009" name="Stand. Genomic Sci.">
        <title>Complete genome sequence of Streptobacillus moniliformis type strain (9901T).</title>
        <authorList>
            <person name="Nolan M."/>
            <person name="Gronow S."/>
            <person name="Lapidus A."/>
            <person name="Ivanova N."/>
            <person name="Copeland A."/>
            <person name="Lucas S."/>
            <person name="Del Rio T.G."/>
            <person name="Chen F."/>
            <person name="Tice H."/>
            <person name="Pitluck S."/>
            <person name="Cheng J.F."/>
            <person name="Sims D."/>
            <person name="Meincke L."/>
            <person name="Bruce D."/>
            <person name="Goodwin L."/>
            <person name="Brettin T."/>
            <person name="Han C."/>
            <person name="Detter J.C."/>
            <person name="Ovchinikova G."/>
            <person name="Pati A."/>
            <person name="Mavromatis K."/>
            <person name="Mikhailova N."/>
            <person name="Chen A."/>
            <person name="Palaniappan K."/>
            <person name="Land M."/>
            <person name="Hauser L."/>
            <person name="Chang Y.J."/>
            <person name="Jeffries C.D."/>
            <person name="Rohde M."/>
            <person name="Sproer C."/>
            <person name="Goker M."/>
            <person name="Bristow J."/>
            <person name="Eisen J.A."/>
            <person name="Markowitz V."/>
            <person name="Hugenholtz P."/>
            <person name="Kyrpides N.C."/>
            <person name="Klenk H.P."/>
            <person name="Chain P."/>
        </authorList>
    </citation>
    <scope>NUCLEOTIDE SEQUENCE [LARGE SCALE GENOMIC DNA]</scope>
    <source>
        <strain evidence="8">ATCC 14647 / DSM 12112 / NCTC 10651 / 9901</strain>
    </source>
</reference>
<evidence type="ECO:0000256" key="2">
    <source>
        <dbReference type="ARBA" id="ARBA00022692"/>
    </source>
</evidence>
<evidence type="ECO:0000256" key="1">
    <source>
        <dbReference type="ARBA" id="ARBA00004141"/>
    </source>
</evidence>
<dbReference type="PANTHER" id="PTHR33507">
    <property type="entry name" value="INNER MEMBRANE PROTEIN YBBJ"/>
    <property type="match status" value="1"/>
</dbReference>
<dbReference type="EMBL" id="CP001779">
    <property type="protein sequence ID" value="ACZ01681.1"/>
    <property type="molecule type" value="Genomic_DNA"/>
</dbReference>
<dbReference type="HOGENOM" id="CLU_116732_2_1_0"/>
<keyword evidence="8" id="KW-1185">Reference proteome</keyword>
<dbReference type="InterPro" id="IPR002810">
    <property type="entry name" value="NfeD-like_C"/>
</dbReference>
<dbReference type="InterPro" id="IPR052165">
    <property type="entry name" value="Membrane_assoc_protease"/>
</dbReference>
<dbReference type="PANTHER" id="PTHR33507:SF3">
    <property type="entry name" value="INNER MEMBRANE PROTEIN YBBJ"/>
    <property type="match status" value="1"/>
</dbReference>